<dbReference type="Pfam" id="PF13181">
    <property type="entry name" value="TPR_8"/>
    <property type="match status" value="2"/>
</dbReference>
<proteinExistence type="predicted"/>
<organism evidence="3 4">
    <name type="scientific">Clostridium estertheticum</name>
    <dbReference type="NCBI Taxonomy" id="238834"/>
    <lineage>
        <taxon>Bacteria</taxon>
        <taxon>Bacillati</taxon>
        <taxon>Bacillota</taxon>
        <taxon>Clostridia</taxon>
        <taxon>Eubacteriales</taxon>
        <taxon>Clostridiaceae</taxon>
        <taxon>Clostridium</taxon>
    </lineage>
</organism>
<keyword evidence="2" id="KW-0472">Membrane</keyword>
<dbReference type="RefSeq" id="WP_152750503.1">
    <property type="nucleotide sequence ID" value="NZ_SPSE01000015.1"/>
</dbReference>
<name>A0A5N7IJQ3_9CLOT</name>
<comment type="caution">
    <text evidence="3">The sequence shown here is derived from an EMBL/GenBank/DDBJ whole genome shotgun (WGS) entry which is preliminary data.</text>
</comment>
<evidence type="ECO:0000313" key="3">
    <source>
        <dbReference type="EMBL" id="MPQ61205.1"/>
    </source>
</evidence>
<keyword evidence="2" id="KW-1133">Transmembrane helix</keyword>
<keyword evidence="2" id="KW-0812">Transmembrane</keyword>
<dbReference type="EMBL" id="SPSF01000014">
    <property type="protein sequence ID" value="MPQ61205.1"/>
    <property type="molecule type" value="Genomic_DNA"/>
</dbReference>
<dbReference type="Proteomes" id="UP000342249">
    <property type="component" value="Unassembled WGS sequence"/>
</dbReference>
<dbReference type="InterPro" id="IPR019734">
    <property type="entry name" value="TPR_rpt"/>
</dbReference>
<protein>
    <submittedName>
        <fullName evidence="3">J domain-containing protein</fullName>
    </submittedName>
</protein>
<evidence type="ECO:0000256" key="2">
    <source>
        <dbReference type="SAM" id="Phobius"/>
    </source>
</evidence>
<dbReference type="AlphaFoldDB" id="A0A5N7IJQ3"/>
<dbReference type="SMART" id="SM00028">
    <property type="entry name" value="TPR"/>
    <property type="match status" value="2"/>
</dbReference>
<sequence>MNFNGIWNAYSFEVIEERMFEFLINHKYLSSEVWSLLDNNFNWTNNEIKLYDKYHTDKVEEFFKNLRNSNNLKYDYLGSLNSDFADKYLYLRENGRELLYETGYKKDYYEIQKSLFSAYDIFKKDPELLRLIGTLYHDTGNFNKALEYLEQAFAINEYDLESALFIGGILGADGRFSEALPYLKLYLSFNKNQELALNNIGYCYYYTNNFMMAREIFKKYIEICGNNKRIAKCLKNIELKLEGKNVKIIRFKKYKPRKKKIAPKKIKKPVTKESVRKAKFIYTIILILLVSVVFALSFVFGNRNIKKDNTTKINNTTQSSNKESYKIFNDVKSAKEFKDLDFRTNVEVYLKNVKPIKYYKISESLDNKVIFSENQINEKKLWNKVESQLYLGEFDGVVIPFEDKNCSNKTIDKNGGYKVKGSKTWFDAEQSRQIHTKYSSFYDSKNSFVVGEYIDTSQIEINKAIRGAKLIKIRGNYEIKVLETAQDFKDTMYSGTQSVHLTNIIPLDLYFVKYDKNKSYGYFNKKEMDEKKLWDETYTQAYSGTVGELNIMFLDLNFSRNLIKSGGYTVEGFIYGIYDEFRSVKTEDGQNVDKVNLYCTYIDNTR</sequence>
<dbReference type="PROSITE" id="PS50005">
    <property type="entry name" value="TPR"/>
    <property type="match status" value="1"/>
</dbReference>
<feature type="repeat" description="TPR" evidence="1">
    <location>
        <begin position="126"/>
        <end position="159"/>
    </location>
</feature>
<dbReference type="InterPro" id="IPR011990">
    <property type="entry name" value="TPR-like_helical_dom_sf"/>
</dbReference>
<accession>A0A5N7IJQ3</accession>
<gene>
    <name evidence="3" type="ORF">E4V82_03630</name>
</gene>
<dbReference type="Gene3D" id="1.25.40.10">
    <property type="entry name" value="Tetratricopeptide repeat domain"/>
    <property type="match status" value="1"/>
</dbReference>
<dbReference type="SUPFAM" id="SSF48452">
    <property type="entry name" value="TPR-like"/>
    <property type="match status" value="1"/>
</dbReference>
<keyword evidence="1" id="KW-0802">TPR repeat</keyword>
<feature type="transmembrane region" description="Helical" evidence="2">
    <location>
        <begin position="280"/>
        <end position="300"/>
    </location>
</feature>
<evidence type="ECO:0000313" key="4">
    <source>
        <dbReference type="Proteomes" id="UP000342249"/>
    </source>
</evidence>
<reference evidence="3 4" key="1">
    <citation type="journal article" date="2019" name="Lett. Appl. Microbiol.">
        <title>A case of 'blown pack' spoilage of vacuum-packaged pork likely associated with Clostridium estertheticum in Canada.</title>
        <authorList>
            <person name="Zhang P."/>
            <person name="Ward P."/>
            <person name="McMullen L.M."/>
            <person name="Yang X."/>
        </authorList>
    </citation>
    <scope>NUCLEOTIDE SEQUENCE [LARGE SCALE GENOMIC DNA]</scope>
    <source>
        <strain evidence="3 4">MA19</strain>
    </source>
</reference>
<evidence type="ECO:0000256" key="1">
    <source>
        <dbReference type="PROSITE-ProRule" id="PRU00339"/>
    </source>
</evidence>